<dbReference type="eggNOG" id="COG2227">
    <property type="taxonomic scope" value="Bacteria"/>
</dbReference>
<evidence type="ECO:0000313" key="1">
    <source>
        <dbReference type="EMBL" id="AGX86147.1"/>
    </source>
</evidence>
<keyword evidence="1" id="KW-0489">Methyltransferase</keyword>
<keyword evidence="2" id="KW-1185">Reference proteome</keyword>
<dbReference type="STRING" id="946483.Cenrod_0008"/>
<dbReference type="InterPro" id="IPR029063">
    <property type="entry name" value="SAM-dependent_MTases_sf"/>
</dbReference>
<reference evidence="1 2" key="1">
    <citation type="journal article" date="2013" name="Genome Biol.">
        <title>Genomic analysis reveals key aspects of prokaryotic symbiosis in the phototrophic consortium "Chlorochromatium aggregatum".</title>
        <authorList>
            <person name="Liu Z."/>
            <person name="Muller J."/>
            <person name="Li T."/>
            <person name="Alvey R.M."/>
            <person name="Vogl K."/>
            <person name="Frigaard N.U."/>
            <person name="Rockwell N.C."/>
            <person name="Boyd E.S."/>
            <person name="Tomsho L.P."/>
            <person name="Schuster S.C."/>
            <person name="Henke P."/>
            <person name="Rohde M."/>
            <person name="Overmann J."/>
            <person name="Bryant D.A."/>
        </authorList>
    </citation>
    <scope>NUCLEOTIDE SEQUENCE [LARGE SCALE GENOMIC DNA]</scope>
    <source>
        <strain evidence="1">CR</strain>
    </source>
</reference>
<name>U5N498_9BURK</name>
<sequence>MNQKNLVRNTLMEIGAIHEKDVELFAGKTRDRDALPVYIDRVTGVIFIDDFYVGEHEYASGHYRRKNRNLFNSASGDLEDILDSERRYSRYRRFAIGKKIVDFGCGRGGFLRLVYADAATVVGVELQQDFAKALSEIGISCVDHLDNVLDGQDTFFMFHSLEHLPDPLQVLSKMHDKLKSNGNGKIIIEVPHAKDILIKTLKVQSFIDFTLWSQHLVLHTRDSLTRLLKRAGFNNILIEGVQRYGLTNHLQWLRFGQPGGHKELFSAFETDNLTVAYGEALARIDATDTLVAVAET</sequence>
<protein>
    <submittedName>
        <fullName evidence="1">Methyltransferase type 11</fullName>
    </submittedName>
</protein>
<dbReference type="KEGG" id="cbx:Cenrod_0008"/>
<dbReference type="SUPFAM" id="SSF53335">
    <property type="entry name" value="S-adenosyl-L-methionine-dependent methyltransferases"/>
    <property type="match status" value="1"/>
</dbReference>
<accession>U5N498</accession>
<dbReference type="AlphaFoldDB" id="U5N498"/>
<proteinExistence type="predicted"/>
<dbReference type="HOGENOM" id="CLU_085622_0_0_4"/>
<dbReference type="PATRIC" id="fig|946483.4.peg.9"/>
<dbReference type="GO" id="GO:0008168">
    <property type="term" value="F:methyltransferase activity"/>
    <property type="evidence" value="ECO:0007669"/>
    <property type="project" value="UniProtKB-KW"/>
</dbReference>
<dbReference type="RefSeq" id="WP_022770970.1">
    <property type="nucleotide sequence ID" value="NC_022576.1"/>
</dbReference>
<gene>
    <name evidence="1" type="ORF">Cenrod_0008</name>
</gene>
<dbReference type="Proteomes" id="UP000017184">
    <property type="component" value="Chromosome"/>
</dbReference>
<keyword evidence="1" id="KW-0808">Transferase</keyword>
<dbReference type="PANTHER" id="PTHR43861">
    <property type="entry name" value="TRANS-ACONITATE 2-METHYLTRANSFERASE-RELATED"/>
    <property type="match status" value="1"/>
</dbReference>
<evidence type="ECO:0000313" key="2">
    <source>
        <dbReference type="Proteomes" id="UP000017184"/>
    </source>
</evidence>
<organism evidence="1 2">
    <name type="scientific">Candidatus Symbiobacter mobilis CR</name>
    <dbReference type="NCBI Taxonomy" id="946483"/>
    <lineage>
        <taxon>Bacteria</taxon>
        <taxon>Pseudomonadati</taxon>
        <taxon>Pseudomonadota</taxon>
        <taxon>Betaproteobacteria</taxon>
        <taxon>Burkholderiales</taxon>
        <taxon>Comamonadaceae</taxon>
    </lineage>
</organism>
<dbReference type="GO" id="GO:0032259">
    <property type="term" value="P:methylation"/>
    <property type="evidence" value="ECO:0007669"/>
    <property type="project" value="UniProtKB-KW"/>
</dbReference>
<dbReference type="Pfam" id="PF13489">
    <property type="entry name" value="Methyltransf_23"/>
    <property type="match status" value="1"/>
</dbReference>
<dbReference type="Gene3D" id="3.40.50.150">
    <property type="entry name" value="Vaccinia Virus protein VP39"/>
    <property type="match status" value="1"/>
</dbReference>
<dbReference type="EMBL" id="CP004885">
    <property type="protein sequence ID" value="AGX86147.1"/>
    <property type="molecule type" value="Genomic_DNA"/>
</dbReference>
<dbReference type="OrthoDB" id="8564939at2"/>